<evidence type="ECO:0000313" key="1">
    <source>
        <dbReference type="EMBL" id="MFD2094481.1"/>
    </source>
</evidence>
<organism evidence="1 2">
    <name type="scientific">Corallincola platygyrae</name>
    <dbReference type="NCBI Taxonomy" id="1193278"/>
    <lineage>
        <taxon>Bacteria</taxon>
        <taxon>Pseudomonadati</taxon>
        <taxon>Pseudomonadota</taxon>
        <taxon>Gammaproteobacteria</taxon>
        <taxon>Alteromonadales</taxon>
        <taxon>Psychromonadaceae</taxon>
        <taxon>Corallincola</taxon>
    </lineage>
</organism>
<comment type="caution">
    <text evidence="1">The sequence shown here is derived from an EMBL/GenBank/DDBJ whole genome shotgun (WGS) entry which is preliminary data.</text>
</comment>
<gene>
    <name evidence="1" type="ORF">ACFSJ3_00660</name>
</gene>
<dbReference type="EMBL" id="JBHUHT010000003">
    <property type="protein sequence ID" value="MFD2094481.1"/>
    <property type="molecule type" value="Genomic_DNA"/>
</dbReference>
<name>A0ABW4XIJ7_9GAMM</name>
<keyword evidence="2" id="KW-1185">Reference proteome</keyword>
<accession>A0ABW4XIJ7</accession>
<protein>
    <submittedName>
        <fullName evidence="1">Transporter substrate-binding domain-containing protein</fullName>
    </submittedName>
</protein>
<sequence length="287" mass="31901">MSVFSFSGALVASDAKQSTTLYVDFPVKDFEQGSETTLHHTEYGLLKILIPELRKQYPVSLAQSNSGQAVALVQREQAGCVSNVRFTQARSNKLHFSKPFSLYFGMRLYYQADNVKAQSAIAKFGRKPVALAKLFEGEQSGRLGVVSGRSYGDKIDPFLNSPEMRYNLYVRGANDMSKGLLAMLGQGRVDYVIEYPEVAAHYLDDHQEENIRSVALAESESMVTGHLACAKTAEGKAVIAEFDTLVANYQQREDYYQAHIAGLPESLRAEFAKQYEHVFGKVAENGR</sequence>
<proteinExistence type="predicted"/>
<reference evidence="2" key="1">
    <citation type="journal article" date="2019" name="Int. J. Syst. Evol. Microbiol.">
        <title>The Global Catalogue of Microorganisms (GCM) 10K type strain sequencing project: providing services to taxonomists for standard genome sequencing and annotation.</title>
        <authorList>
            <consortium name="The Broad Institute Genomics Platform"/>
            <consortium name="The Broad Institute Genome Sequencing Center for Infectious Disease"/>
            <person name="Wu L."/>
            <person name="Ma J."/>
        </authorList>
    </citation>
    <scope>NUCLEOTIDE SEQUENCE [LARGE SCALE GENOMIC DNA]</scope>
    <source>
        <strain evidence="2">CGMCC 1.10992</strain>
    </source>
</reference>
<evidence type="ECO:0000313" key="2">
    <source>
        <dbReference type="Proteomes" id="UP001597380"/>
    </source>
</evidence>
<dbReference type="Proteomes" id="UP001597380">
    <property type="component" value="Unassembled WGS sequence"/>
</dbReference>
<dbReference type="RefSeq" id="WP_345337680.1">
    <property type="nucleotide sequence ID" value="NZ_BAABLI010000003.1"/>
</dbReference>
<dbReference type="Gene3D" id="3.40.190.10">
    <property type="entry name" value="Periplasmic binding protein-like II"/>
    <property type="match status" value="2"/>
</dbReference>
<dbReference type="SUPFAM" id="SSF53850">
    <property type="entry name" value="Periplasmic binding protein-like II"/>
    <property type="match status" value="1"/>
</dbReference>